<name>A0A1E5FSL2_VIBSP</name>
<dbReference type="AlphaFoldDB" id="A0A1E5FSL2"/>
<comment type="caution">
    <text evidence="2">The sequence shown here is derived from an EMBL/GenBank/DDBJ whole genome shotgun (WGS) entry which is preliminary data.</text>
</comment>
<dbReference type="Proteomes" id="UP000094802">
    <property type="component" value="Unassembled WGS sequence"/>
</dbReference>
<sequence>MSAEFESLSSQEQLKYLINLEEKGDRLKPKQRALKSRLEKELQPSTSMPEKSEVKTNLFGKVSTSAVNPKAVRFLQKERDLLTERTNSLNTKNPHAVVERLGSLKAVNDTSLIRAAVLALVDMDDNTLIEYIKQTQLNMIGSGNKS</sequence>
<accession>A0A1E5FSL2</accession>
<reference evidence="2 3" key="1">
    <citation type="journal article" date="2012" name="Science">
        <title>Ecological populations of bacteria act as socially cohesive units of antibiotic production and resistance.</title>
        <authorList>
            <person name="Cordero O.X."/>
            <person name="Wildschutte H."/>
            <person name="Kirkup B."/>
            <person name="Proehl S."/>
            <person name="Ngo L."/>
            <person name="Hussain F."/>
            <person name="Le Roux F."/>
            <person name="Mincer T."/>
            <person name="Polz M.F."/>
        </authorList>
    </citation>
    <scope>NUCLEOTIDE SEQUENCE [LARGE SCALE GENOMIC DNA]</scope>
    <source>
        <strain evidence="2 3">12E03</strain>
    </source>
</reference>
<organism evidence="2 3">
    <name type="scientific">Vibrio splendidus 12E03</name>
    <dbReference type="NCBI Taxonomy" id="1191305"/>
    <lineage>
        <taxon>Bacteria</taxon>
        <taxon>Pseudomonadati</taxon>
        <taxon>Pseudomonadota</taxon>
        <taxon>Gammaproteobacteria</taxon>
        <taxon>Vibrionales</taxon>
        <taxon>Vibrionaceae</taxon>
        <taxon>Vibrio</taxon>
    </lineage>
</organism>
<dbReference type="RefSeq" id="WP_019824615.1">
    <property type="nucleotide sequence ID" value="NZ_AJZD02000150.1"/>
</dbReference>
<dbReference type="EMBL" id="AJZD02000150">
    <property type="protein sequence ID" value="OEF93384.1"/>
    <property type="molecule type" value="Genomic_DNA"/>
</dbReference>
<gene>
    <name evidence="2" type="ORF">A142_21205</name>
</gene>
<protein>
    <submittedName>
        <fullName evidence="2">Uncharacterized protein</fullName>
    </submittedName>
</protein>
<proteinExistence type="predicted"/>
<feature type="region of interest" description="Disordered" evidence="1">
    <location>
        <begin position="33"/>
        <end position="55"/>
    </location>
</feature>
<evidence type="ECO:0000313" key="2">
    <source>
        <dbReference type="EMBL" id="OEF93384.1"/>
    </source>
</evidence>
<evidence type="ECO:0000256" key="1">
    <source>
        <dbReference type="SAM" id="MobiDB-lite"/>
    </source>
</evidence>
<evidence type="ECO:0000313" key="3">
    <source>
        <dbReference type="Proteomes" id="UP000094802"/>
    </source>
</evidence>